<dbReference type="AlphaFoldDB" id="A0A8J2K8V9"/>
<comment type="caution">
    <text evidence="1">The sequence shown here is derived from an EMBL/GenBank/DDBJ whole genome shotgun (WGS) entry which is preliminary data.</text>
</comment>
<gene>
    <name evidence="1" type="ORF">AFUS01_LOCUS10720</name>
</gene>
<organism evidence="1 2">
    <name type="scientific">Allacma fusca</name>
    <dbReference type="NCBI Taxonomy" id="39272"/>
    <lineage>
        <taxon>Eukaryota</taxon>
        <taxon>Metazoa</taxon>
        <taxon>Ecdysozoa</taxon>
        <taxon>Arthropoda</taxon>
        <taxon>Hexapoda</taxon>
        <taxon>Collembola</taxon>
        <taxon>Symphypleona</taxon>
        <taxon>Sminthuridae</taxon>
        <taxon>Allacma</taxon>
    </lineage>
</organism>
<feature type="non-terminal residue" evidence="1">
    <location>
        <position position="1"/>
    </location>
</feature>
<reference evidence="1" key="1">
    <citation type="submission" date="2021-06" db="EMBL/GenBank/DDBJ databases">
        <authorList>
            <person name="Hodson N. C."/>
            <person name="Mongue J. A."/>
            <person name="Jaron S. K."/>
        </authorList>
    </citation>
    <scope>NUCLEOTIDE SEQUENCE</scope>
</reference>
<feature type="non-terminal residue" evidence="1">
    <location>
        <position position="53"/>
    </location>
</feature>
<evidence type="ECO:0000313" key="2">
    <source>
        <dbReference type="Proteomes" id="UP000708208"/>
    </source>
</evidence>
<evidence type="ECO:0000313" key="1">
    <source>
        <dbReference type="EMBL" id="CAG7721508.1"/>
    </source>
</evidence>
<dbReference type="EMBL" id="CAJVCH010080201">
    <property type="protein sequence ID" value="CAG7721508.1"/>
    <property type="molecule type" value="Genomic_DNA"/>
</dbReference>
<dbReference type="Proteomes" id="UP000708208">
    <property type="component" value="Unassembled WGS sequence"/>
</dbReference>
<sequence length="53" mass="5796">GCLMADSDVIAGRSYVCLNQSTDLDSSANQQKKQNFVQAFIPLTTPELPLEHT</sequence>
<keyword evidence="2" id="KW-1185">Reference proteome</keyword>
<protein>
    <submittedName>
        <fullName evidence="1">Uncharacterized protein</fullName>
    </submittedName>
</protein>
<accession>A0A8J2K8V9</accession>
<name>A0A8J2K8V9_9HEXA</name>
<proteinExistence type="predicted"/>